<accession>A0A5A7TW40</accession>
<dbReference type="GO" id="GO:0003964">
    <property type="term" value="F:RNA-directed DNA polymerase activity"/>
    <property type="evidence" value="ECO:0007669"/>
    <property type="project" value="UniProtKB-KW"/>
</dbReference>
<dbReference type="PANTHER" id="PTHR24559:SF436">
    <property type="entry name" value="RNA-DIRECTED DNA POLYMERASE HOMOLOG"/>
    <property type="match status" value="1"/>
</dbReference>
<dbReference type="PANTHER" id="PTHR24559">
    <property type="entry name" value="TRANSPOSON TY3-I GAG-POL POLYPROTEIN"/>
    <property type="match status" value="1"/>
</dbReference>
<dbReference type="Proteomes" id="UP000321393">
    <property type="component" value="Unassembled WGS sequence"/>
</dbReference>
<dbReference type="Proteomes" id="UP000321947">
    <property type="component" value="Unassembled WGS sequence"/>
</dbReference>
<dbReference type="InterPro" id="IPR043502">
    <property type="entry name" value="DNA/RNA_pol_sf"/>
</dbReference>
<sequence length="249" mass="28433">MKETVPKDTLCVPEKCHGVMPNSWLKSLSMQRRIDHGIESLSEAKAHAKKAYRMMPSKLAVLRKQSKKLSSSGVSRPIQAPWEAPVLSLKKKDRNPQQCIDRDIQIRHLIKVLSSKNNEGKGTRDNLCHWTWSIRDHVVKCHQSGLLREEDTQWSGNLECQAAFNDLKQAMIEGPSLGSSMRPSLLKLNLRNATFGHNTQTDSLIRRIQFEIKGNRHFVLPLLANDPYIEDSPQAHRVEEEWEQMANIA</sequence>
<proteinExistence type="predicted"/>
<dbReference type="EMBL" id="SSTD01000604">
    <property type="protein sequence ID" value="TYK30510.1"/>
    <property type="molecule type" value="Genomic_DNA"/>
</dbReference>
<dbReference type="SUPFAM" id="SSF56672">
    <property type="entry name" value="DNA/RNA polymerases"/>
    <property type="match status" value="1"/>
</dbReference>
<evidence type="ECO:0000313" key="4">
    <source>
        <dbReference type="Proteomes" id="UP000321947"/>
    </source>
</evidence>
<organism evidence="1 3">
    <name type="scientific">Cucumis melo var. makuwa</name>
    <name type="common">Oriental melon</name>
    <dbReference type="NCBI Taxonomy" id="1194695"/>
    <lineage>
        <taxon>Eukaryota</taxon>
        <taxon>Viridiplantae</taxon>
        <taxon>Streptophyta</taxon>
        <taxon>Embryophyta</taxon>
        <taxon>Tracheophyta</taxon>
        <taxon>Spermatophyta</taxon>
        <taxon>Magnoliopsida</taxon>
        <taxon>eudicotyledons</taxon>
        <taxon>Gunneridae</taxon>
        <taxon>Pentapetalae</taxon>
        <taxon>rosids</taxon>
        <taxon>fabids</taxon>
        <taxon>Cucurbitales</taxon>
        <taxon>Cucurbitaceae</taxon>
        <taxon>Benincaseae</taxon>
        <taxon>Cucumis</taxon>
    </lineage>
</organism>
<evidence type="ECO:0000313" key="3">
    <source>
        <dbReference type="Proteomes" id="UP000321393"/>
    </source>
</evidence>
<protein>
    <submittedName>
        <fullName evidence="1">RNA-directed DNA polymerase-like protein</fullName>
    </submittedName>
</protein>
<gene>
    <name evidence="2" type="ORF">E5676_scaffold426G00530</name>
    <name evidence="1" type="ORF">E6C27_scaffold149G00550</name>
</gene>
<name>A0A5A7TW40_CUCMM</name>
<keyword evidence="1" id="KW-0548">Nucleotidyltransferase</keyword>
<evidence type="ECO:0000313" key="1">
    <source>
        <dbReference type="EMBL" id="KAA0046346.1"/>
    </source>
</evidence>
<dbReference type="EMBL" id="SSTE01014064">
    <property type="protein sequence ID" value="KAA0046346.1"/>
    <property type="molecule type" value="Genomic_DNA"/>
</dbReference>
<dbReference type="AlphaFoldDB" id="A0A5A7TW40"/>
<keyword evidence="1" id="KW-0695">RNA-directed DNA polymerase</keyword>
<dbReference type="Gene3D" id="3.10.10.10">
    <property type="entry name" value="HIV Type 1 Reverse Transcriptase, subunit A, domain 1"/>
    <property type="match status" value="1"/>
</dbReference>
<keyword evidence="1" id="KW-0808">Transferase</keyword>
<dbReference type="OrthoDB" id="1928766at2759"/>
<reference evidence="3 4" key="1">
    <citation type="submission" date="2019-08" db="EMBL/GenBank/DDBJ databases">
        <title>Draft genome sequences of two oriental melons (Cucumis melo L. var makuwa).</title>
        <authorList>
            <person name="Kwon S.-Y."/>
        </authorList>
    </citation>
    <scope>NUCLEOTIDE SEQUENCE [LARGE SCALE GENOMIC DNA]</scope>
    <source>
        <strain evidence="4">cv. Chang Bougi</strain>
        <strain evidence="3">cv. SW 3</strain>
        <tissue evidence="1">Leaf</tissue>
    </source>
</reference>
<dbReference type="InterPro" id="IPR053134">
    <property type="entry name" value="RNA-dir_DNA_polymerase"/>
</dbReference>
<evidence type="ECO:0000313" key="2">
    <source>
        <dbReference type="EMBL" id="TYK30510.1"/>
    </source>
</evidence>
<comment type="caution">
    <text evidence="1">The sequence shown here is derived from an EMBL/GenBank/DDBJ whole genome shotgun (WGS) entry which is preliminary data.</text>
</comment>